<feature type="region of interest" description="Disordered" evidence="1">
    <location>
        <begin position="89"/>
        <end position="119"/>
    </location>
</feature>
<accession>A0ABR1L977</accession>
<evidence type="ECO:0000256" key="1">
    <source>
        <dbReference type="SAM" id="MobiDB-lite"/>
    </source>
</evidence>
<organism evidence="2 3">
    <name type="scientific">Phyllosticta citricarpa</name>
    <dbReference type="NCBI Taxonomy" id="55181"/>
    <lineage>
        <taxon>Eukaryota</taxon>
        <taxon>Fungi</taxon>
        <taxon>Dikarya</taxon>
        <taxon>Ascomycota</taxon>
        <taxon>Pezizomycotina</taxon>
        <taxon>Dothideomycetes</taxon>
        <taxon>Dothideomycetes incertae sedis</taxon>
        <taxon>Botryosphaeriales</taxon>
        <taxon>Phyllostictaceae</taxon>
        <taxon>Phyllosticta</taxon>
    </lineage>
</organism>
<name>A0ABR1L977_9PEZI</name>
<feature type="region of interest" description="Disordered" evidence="1">
    <location>
        <begin position="58"/>
        <end position="77"/>
    </location>
</feature>
<protein>
    <submittedName>
        <fullName evidence="2">Uncharacterized protein</fullName>
    </submittedName>
</protein>
<evidence type="ECO:0000313" key="3">
    <source>
        <dbReference type="Proteomes" id="UP001365128"/>
    </source>
</evidence>
<evidence type="ECO:0000313" key="2">
    <source>
        <dbReference type="EMBL" id="KAK7531792.1"/>
    </source>
</evidence>
<dbReference type="EMBL" id="JBBPDW010000054">
    <property type="protein sequence ID" value="KAK7531792.1"/>
    <property type="molecule type" value="Genomic_DNA"/>
</dbReference>
<keyword evidence="3" id="KW-1185">Reference proteome</keyword>
<sequence>MENATTGAMTRDRLWTSQLSLSWAAHAVPLSACTLLRPDGKMSIACLLLRSDPCVPARRNKKKKKKETNTCHPPCSSHESGRTMCLTDSVSSESAQRLPNEVAAEKQAQESETEGKQKPTRLHCITHPTTVVPHPGRPSEGGQGIVIQHVQMSRASKMRAKKKIHRACTSTLHARNTQHDPVCPLRVGP</sequence>
<comment type="caution">
    <text evidence="2">The sequence shown here is derived from an EMBL/GenBank/DDBJ whole genome shotgun (WGS) entry which is preliminary data.</text>
</comment>
<feature type="compositionally biased region" description="Basic and acidic residues" evidence="1">
    <location>
        <begin position="103"/>
        <end position="117"/>
    </location>
</feature>
<proteinExistence type="predicted"/>
<dbReference type="Proteomes" id="UP001365128">
    <property type="component" value="Unassembled WGS sequence"/>
</dbReference>
<gene>
    <name evidence="2" type="ORF">IWX46DRAFT_366890</name>
</gene>
<reference evidence="2 3" key="1">
    <citation type="submission" date="2024-04" db="EMBL/GenBank/DDBJ databases">
        <title>Phyllosticta paracitricarpa is synonymous to the EU quarantine fungus P. citricarpa based on phylogenomic analyses.</title>
        <authorList>
            <consortium name="Lawrence Berkeley National Laboratory"/>
            <person name="Van Ingen-Buijs V.A."/>
            <person name="Van Westerhoven A.C."/>
            <person name="Haridas S."/>
            <person name="Skiadas P."/>
            <person name="Martin F."/>
            <person name="Groenewald J.Z."/>
            <person name="Crous P.W."/>
            <person name="Seidl M.F."/>
        </authorList>
    </citation>
    <scope>NUCLEOTIDE SEQUENCE [LARGE SCALE GENOMIC DNA]</scope>
    <source>
        <strain evidence="2 3">CBS 122670</strain>
    </source>
</reference>